<dbReference type="EMBL" id="NMUH01001044">
    <property type="protein sequence ID" value="MQL88285.1"/>
    <property type="molecule type" value="Genomic_DNA"/>
</dbReference>
<proteinExistence type="predicted"/>
<comment type="caution">
    <text evidence="2">The sequence shown here is derived from an EMBL/GenBank/DDBJ whole genome shotgun (WGS) entry which is preliminary data.</text>
</comment>
<organism evidence="2 3">
    <name type="scientific">Colocasia esculenta</name>
    <name type="common">Wild taro</name>
    <name type="synonym">Arum esculentum</name>
    <dbReference type="NCBI Taxonomy" id="4460"/>
    <lineage>
        <taxon>Eukaryota</taxon>
        <taxon>Viridiplantae</taxon>
        <taxon>Streptophyta</taxon>
        <taxon>Embryophyta</taxon>
        <taxon>Tracheophyta</taxon>
        <taxon>Spermatophyta</taxon>
        <taxon>Magnoliopsida</taxon>
        <taxon>Liliopsida</taxon>
        <taxon>Araceae</taxon>
        <taxon>Aroideae</taxon>
        <taxon>Colocasieae</taxon>
        <taxon>Colocasia</taxon>
    </lineage>
</organism>
<evidence type="ECO:0000256" key="1">
    <source>
        <dbReference type="SAM" id="MobiDB-lite"/>
    </source>
</evidence>
<evidence type="ECO:0000313" key="3">
    <source>
        <dbReference type="Proteomes" id="UP000652761"/>
    </source>
</evidence>
<accession>A0A843UXE7</accession>
<dbReference type="Proteomes" id="UP000652761">
    <property type="component" value="Unassembled WGS sequence"/>
</dbReference>
<keyword evidence="3" id="KW-1185">Reference proteome</keyword>
<sequence>MGYMKSLVRYVLSSNNYNNLCILQKGCTTRPKQKHRGIPRGLAKHNSQLTRVQELSTLDLTAADNTRHHSRLHNSSDTELPRRRASS</sequence>
<gene>
    <name evidence="2" type="ORF">Taro_020846</name>
</gene>
<feature type="compositionally biased region" description="Basic and acidic residues" evidence="1">
    <location>
        <begin position="74"/>
        <end position="87"/>
    </location>
</feature>
<dbReference type="AlphaFoldDB" id="A0A843UXE7"/>
<feature type="region of interest" description="Disordered" evidence="1">
    <location>
        <begin position="60"/>
        <end position="87"/>
    </location>
</feature>
<protein>
    <submittedName>
        <fullName evidence="2">Uncharacterized protein</fullName>
    </submittedName>
</protein>
<evidence type="ECO:0000313" key="2">
    <source>
        <dbReference type="EMBL" id="MQL88285.1"/>
    </source>
</evidence>
<reference evidence="2" key="1">
    <citation type="submission" date="2017-07" db="EMBL/GenBank/DDBJ databases">
        <title>Taro Niue Genome Assembly and Annotation.</title>
        <authorList>
            <person name="Atibalentja N."/>
            <person name="Keating K."/>
            <person name="Fields C.J."/>
        </authorList>
    </citation>
    <scope>NUCLEOTIDE SEQUENCE</scope>
    <source>
        <strain evidence="2">Niue_2</strain>
        <tissue evidence="2">Leaf</tissue>
    </source>
</reference>
<name>A0A843UXE7_COLES</name>